<keyword evidence="1" id="KW-0812">Transmembrane</keyword>
<evidence type="ECO:0000313" key="2">
    <source>
        <dbReference type="EMBL" id="ERI77781.1"/>
    </source>
</evidence>
<reference evidence="2 3" key="1">
    <citation type="submission" date="2013-07" db="EMBL/GenBank/DDBJ databases">
        <authorList>
            <person name="Weinstock G."/>
            <person name="Sodergren E."/>
            <person name="Wylie T."/>
            <person name="Fulton L."/>
            <person name="Fulton R."/>
            <person name="Fronick C."/>
            <person name="O'Laughlin M."/>
            <person name="Godfrey J."/>
            <person name="Miner T."/>
            <person name="Herter B."/>
            <person name="Appelbaum E."/>
            <person name="Cordes M."/>
            <person name="Lek S."/>
            <person name="Wollam A."/>
            <person name="Pepin K.H."/>
            <person name="Palsikar V.B."/>
            <person name="Mitreva M."/>
            <person name="Wilson R.K."/>
        </authorList>
    </citation>
    <scope>NUCLEOTIDE SEQUENCE [LARGE SCALE GENOMIC DNA]</scope>
    <source>
        <strain evidence="2 3">ATCC 14940</strain>
    </source>
</reference>
<keyword evidence="1" id="KW-1133">Transmembrane helix</keyword>
<evidence type="ECO:0000256" key="1">
    <source>
        <dbReference type="SAM" id="Phobius"/>
    </source>
</evidence>
<accession>A0ABC9TZ60</accession>
<proteinExistence type="predicted"/>
<keyword evidence="1" id="KW-0472">Membrane</keyword>
<organism evidence="2 3">
    <name type="scientific">[Clostridium] symbiosum ATCC 14940</name>
    <dbReference type="NCBI Taxonomy" id="411472"/>
    <lineage>
        <taxon>Bacteria</taxon>
        <taxon>Bacillati</taxon>
        <taxon>Bacillota</taxon>
        <taxon>Clostridia</taxon>
        <taxon>Lachnospirales</taxon>
        <taxon>Lachnospiraceae</taxon>
        <taxon>Otoolea</taxon>
    </lineage>
</organism>
<feature type="transmembrane region" description="Helical" evidence="1">
    <location>
        <begin position="20"/>
        <end position="40"/>
    </location>
</feature>
<sequence length="93" mass="10268">MAERKSGGIEGDMMQTEVLIALIGLTGSAVGTFAGILTAAKLTNYRIGQLEKKVDKHNTVIERTFKLEEAQAVIQEQIKVVNHRISDLENKEE</sequence>
<dbReference type="EMBL" id="AWSU01000143">
    <property type="protein sequence ID" value="ERI77781.1"/>
    <property type="molecule type" value="Genomic_DNA"/>
</dbReference>
<dbReference type="Proteomes" id="UP000016491">
    <property type="component" value="Unassembled WGS sequence"/>
</dbReference>
<protein>
    <submittedName>
        <fullName evidence="2">Uncharacterized protein</fullName>
    </submittedName>
</protein>
<comment type="caution">
    <text evidence="2">The sequence shown here is derived from an EMBL/GenBank/DDBJ whole genome shotgun (WGS) entry which is preliminary data.</text>
</comment>
<dbReference type="AlphaFoldDB" id="A0ABC9TZ60"/>
<evidence type="ECO:0000313" key="3">
    <source>
        <dbReference type="Proteomes" id="UP000016491"/>
    </source>
</evidence>
<gene>
    <name evidence="2" type="ORF">CLOSYM_01876</name>
</gene>
<name>A0ABC9TZ60_CLOSY</name>